<dbReference type="Gene3D" id="2.60.200.20">
    <property type="match status" value="1"/>
</dbReference>
<dbReference type="SUPFAM" id="SSF49879">
    <property type="entry name" value="SMAD/FHA domain"/>
    <property type="match status" value="1"/>
</dbReference>
<evidence type="ECO:0000313" key="2">
    <source>
        <dbReference type="EMBL" id="TDE08302.1"/>
    </source>
</evidence>
<sequence>MDKVKNEIIACSKCRNGSLVIAKDFAAGFFLCKKCGHVNTVSTQVYDEEVLEKLPHTGFLVSVNNPSEIYALRPGVNVIGVGEMADVVLKRVTHDGKCFISRQHCTITVSFGKWNGQLSYLLEDGAADPTGGRKASLNHTFYKGKKVEQQDALYVGNQDLINLGGEDAYRLEHYIIPAGTLENYKISQRVEDGGTD</sequence>
<protein>
    <submittedName>
        <fullName evidence="2">FHA domain-containing protein</fullName>
    </submittedName>
</protein>
<accession>A0A4R5D4H3</accession>
<gene>
    <name evidence="2" type="ORF">E0F88_32905</name>
</gene>
<dbReference type="InterPro" id="IPR008984">
    <property type="entry name" value="SMAD_FHA_dom_sf"/>
</dbReference>
<keyword evidence="3" id="KW-1185">Reference proteome</keyword>
<dbReference type="AlphaFoldDB" id="A0A4R5D4H3"/>
<dbReference type="InterPro" id="IPR000253">
    <property type="entry name" value="FHA_dom"/>
</dbReference>
<organism evidence="2 3">
    <name type="scientific">Dyadobacter psychrotolerans</name>
    <dbReference type="NCBI Taxonomy" id="2541721"/>
    <lineage>
        <taxon>Bacteria</taxon>
        <taxon>Pseudomonadati</taxon>
        <taxon>Bacteroidota</taxon>
        <taxon>Cytophagia</taxon>
        <taxon>Cytophagales</taxon>
        <taxon>Spirosomataceae</taxon>
        <taxon>Dyadobacter</taxon>
    </lineage>
</organism>
<dbReference type="RefSeq" id="WP_131962949.1">
    <property type="nucleotide sequence ID" value="NZ_SMFL01000027.1"/>
</dbReference>
<dbReference type="OrthoDB" id="949044at2"/>
<proteinExistence type="predicted"/>
<evidence type="ECO:0000313" key="3">
    <source>
        <dbReference type="Proteomes" id="UP000294850"/>
    </source>
</evidence>
<reference evidence="2 3" key="1">
    <citation type="submission" date="2019-03" db="EMBL/GenBank/DDBJ databases">
        <title>Dyadobacter AR-3-6 sp. nov., isolated from arctic soil.</title>
        <authorList>
            <person name="Chaudhary D.K."/>
        </authorList>
    </citation>
    <scope>NUCLEOTIDE SEQUENCE [LARGE SCALE GENOMIC DNA]</scope>
    <source>
        <strain evidence="2 3">AR-3-6</strain>
    </source>
</reference>
<dbReference type="EMBL" id="SMFL01000027">
    <property type="protein sequence ID" value="TDE08302.1"/>
    <property type="molecule type" value="Genomic_DNA"/>
</dbReference>
<evidence type="ECO:0000259" key="1">
    <source>
        <dbReference type="Pfam" id="PF00498"/>
    </source>
</evidence>
<dbReference type="Proteomes" id="UP000294850">
    <property type="component" value="Unassembled WGS sequence"/>
</dbReference>
<comment type="caution">
    <text evidence="2">The sequence shown here is derived from an EMBL/GenBank/DDBJ whole genome shotgun (WGS) entry which is preliminary data.</text>
</comment>
<name>A0A4R5D4H3_9BACT</name>
<feature type="domain" description="FHA" evidence="1">
    <location>
        <begin position="79"/>
        <end position="164"/>
    </location>
</feature>
<dbReference type="CDD" id="cd00060">
    <property type="entry name" value="FHA"/>
    <property type="match status" value="1"/>
</dbReference>
<dbReference type="Pfam" id="PF00498">
    <property type="entry name" value="FHA"/>
    <property type="match status" value="1"/>
</dbReference>